<proteinExistence type="predicted"/>
<evidence type="ECO:0000313" key="3">
    <source>
        <dbReference type="Proteomes" id="UP000603912"/>
    </source>
</evidence>
<protein>
    <submittedName>
        <fullName evidence="2">Uncharacterized protein</fullName>
    </submittedName>
</protein>
<accession>A0A917I8B6</accession>
<evidence type="ECO:0000256" key="1">
    <source>
        <dbReference type="SAM" id="SignalP"/>
    </source>
</evidence>
<keyword evidence="3" id="KW-1185">Reference proteome</keyword>
<dbReference type="InterPro" id="IPR029045">
    <property type="entry name" value="ClpP/crotonase-like_dom_sf"/>
</dbReference>
<dbReference type="EMBL" id="BMES01000002">
    <property type="protein sequence ID" value="GGH21910.1"/>
    <property type="molecule type" value="Genomic_DNA"/>
</dbReference>
<reference evidence="2" key="2">
    <citation type="submission" date="2020-09" db="EMBL/GenBank/DDBJ databases">
        <authorList>
            <person name="Sun Q."/>
            <person name="Zhou Y."/>
        </authorList>
    </citation>
    <scope>NUCLEOTIDE SEQUENCE</scope>
    <source>
        <strain evidence="2">CGMCC 1.12214</strain>
    </source>
</reference>
<dbReference type="Pfam" id="PF00574">
    <property type="entry name" value="CLP_protease"/>
    <property type="match status" value="1"/>
</dbReference>
<comment type="caution">
    <text evidence="2">The sequence shown here is derived from an EMBL/GenBank/DDBJ whole genome shotgun (WGS) entry which is preliminary data.</text>
</comment>
<organism evidence="2 3">
    <name type="scientific">Alsobacter metallidurans</name>
    <dbReference type="NCBI Taxonomy" id="340221"/>
    <lineage>
        <taxon>Bacteria</taxon>
        <taxon>Pseudomonadati</taxon>
        <taxon>Pseudomonadota</taxon>
        <taxon>Alphaproteobacteria</taxon>
        <taxon>Hyphomicrobiales</taxon>
        <taxon>Alsobacteraceae</taxon>
        <taxon>Alsobacter</taxon>
    </lineage>
</organism>
<reference evidence="2" key="1">
    <citation type="journal article" date="2014" name="Int. J. Syst. Evol. Microbiol.">
        <title>Complete genome sequence of Corynebacterium casei LMG S-19264T (=DSM 44701T), isolated from a smear-ripened cheese.</title>
        <authorList>
            <consortium name="US DOE Joint Genome Institute (JGI-PGF)"/>
            <person name="Walter F."/>
            <person name="Albersmeier A."/>
            <person name="Kalinowski J."/>
            <person name="Ruckert C."/>
        </authorList>
    </citation>
    <scope>NUCLEOTIDE SEQUENCE</scope>
    <source>
        <strain evidence="2">CGMCC 1.12214</strain>
    </source>
</reference>
<keyword evidence="1" id="KW-0732">Signal</keyword>
<name>A0A917I8B6_9HYPH</name>
<gene>
    <name evidence="2" type="ORF">GCM10007036_26550</name>
</gene>
<feature type="chain" id="PRO_5037448270" evidence="1">
    <location>
        <begin position="26"/>
        <end position="185"/>
    </location>
</feature>
<dbReference type="RefSeq" id="WP_188518233.1">
    <property type="nucleotide sequence ID" value="NZ_BMES01000002.1"/>
</dbReference>
<sequence length="185" mass="19588">MRFRAIFLGLASVLAGAAGMAGAQAADLVVVKPKRGPVAVIIQGKIDTGDSLRFAEMLLALDEARQPIGMLALDSPGGYLGESIAIAETVRRRRIPALVAGTCASGCFMIFAASPRRLAARSARIGVHTAYTRSGSSDRGTAVMASYAERYGVPRTVIGKMIATAAPDIAWLDRRDIQAMNVRQR</sequence>
<dbReference type="InterPro" id="IPR023562">
    <property type="entry name" value="ClpP/TepA"/>
</dbReference>
<dbReference type="SUPFAM" id="SSF52096">
    <property type="entry name" value="ClpP/crotonase"/>
    <property type="match status" value="1"/>
</dbReference>
<evidence type="ECO:0000313" key="2">
    <source>
        <dbReference type="EMBL" id="GGH21910.1"/>
    </source>
</evidence>
<dbReference type="AlphaFoldDB" id="A0A917I8B6"/>
<feature type="signal peptide" evidence="1">
    <location>
        <begin position="1"/>
        <end position="25"/>
    </location>
</feature>
<dbReference type="Gene3D" id="3.90.226.10">
    <property type="entry name" value="2-enoyl-CoA Hydratase, Chain A, domain 1"/>
    <property type="match status" value="1"/>
</dbReference>
<dbReference type="Proteomes" id="UP000603912">
    <property type="component" value="Unassembled WGS sequence"/>
</dbReference>